<keyword evidence="3" id="KW-0378">Hydrolase</keyword>
<keyword evidence="1" id="KW-0472">Membrane</keyword>
<feature type="transmembrane region" description="Helical" evidence="1">
    <location>
        <begin position="144"/>
        <end position="162"/>
    </location>
</feature>
<dbReference type="SUPFAM" id="SSF53649">
    <property type="entry name" value="Alkaline phosphatase-like"/>
    <property type="match status" value="1"/>
</dbReference>
<dbReference type="Pfam" id="PF00884">
    <property type="entry name" value="Sulfatase"/>
    <property type="match status" value="1"/>
</dbReference>
<feature type="transmembrane region" description="Helical" evidence="1">
    <location>
        <begin position="297"/>
        <end position="322"/>
    </location>
</feature>
<evidence type="ECO:0000313" key="4">
    <source>
        <dbReference type="Proteomes" id="UP001139409"/>
    </source>
</evidence>
<dbReference type="Proteomes" id="UP001139409">
    <property type="component" value="Unassembled WGS sequence"/>
</dbReference>
<comment type="caution">
    <text evidence="3">The sequence shown here is derived from an EMBL/GenBank/DDBJ whole genome shotgun (WGS) entry which is preliminary data.</text>
</comment>
<dbReference type="Gene3D" id="3.40.720.10">
    <property type="entry name" value="Alkaline Phosphatase, subunit A"/>
    <property type="match status" value="1"/>
</dbReference>
<dbReference type="GO" id="GO:0016787">
    <property type="term" value="F:hydrolase activity"/>
    <property type="evidence" value="ECO:0007669"/>
    <property type="project" value="UniProtKB-KW"/>
</dbReference>
<keyword evidence="1" id="KW-1133">Transmembrane helix</keyword>
<gene>
    <name evidence="3" type="ORF">LDX50_29770</name>
</gene>
<feature type="transmembrane region" description="Helical" evidence="1">
    <location>
        <begin position="334"/>
        <end position="353"/>
    </location>
</feature>
<keyword evidence="1" id="KW-0812">Transmembrane</keyword>
<dbReference type="PANTHER" id="PTHR43751">
    <property type="entry name" value="SULFATASE"/>
    <property type="match status" value="1"/>
</dbReference>
<dbReference type="Gene3D" id="3.30.1120.10">
    <property type="match status" value="1"/>
</dbReference>
<protein>
    <submittedName>
        <fullName evidence="3">Sulfatase-like hydrolase/transferase</fullName>
    </submittedName>
</protein>
<dbReference type="RefSeq" id="WP_225699959.1">
    <property type="nucleotide sequence ID" value="NZ_JAIXNE010000009.1"/>
</dbReference>
<dbReference type="PANTHER" id="PTHR43751:SF3">
    <property type="entry name" value="SULFATASE N-TERMINAL DOMAIN-CONTAINING PROTEIN"/>
    <property type="match status" value="1"/>
</dbReference>
<dbReference type="InterPro" id="IPR000917">
    <property type="entry name" value="Sulfatase_N"/>
</dbReference>
<feature type="transmembrane region" description="Helical" evidence="1">
    <location>
        <begin position="174"/>
        <end position="195"/>
    </location>
</feature>
<dbReference type="InterPro" id="IPR017850">
    <property type="entry name" value="Alkaline_phosphatase_core_sf"/>
</dbReference>
<name>A0A9X1L2A8_9BACT</name>
<keyword evidence="4" id="KW-1185">Reference proteome</keyword>
<feature type="transmembrane region" description="Helical" evidence="1">
    <location>
        <begin position="240"/>
        <end position="262"/>
    </location>
</feature>
<reference evidence="3" key="1">
    <citation type="submission" date="2021-09" db="EMBL/GenBank/DDBJ databases">
        <title>Fulvivirga sp. isolated from coastal sediment.</title>
        <authorList>
            <person name="Yu H."/>
        </authorList>
    </citation>
    <scope>NUCLEOTIDE SEQUENCE</scope>
    <source>
        <strain evidence="3">1062</strain>
    </source>
</reference>
<evidence type="ECO:0000259" key="2">
    <source>
        <dbReference type="Pfam" id="PF00884"/>
    </source>
</evidence>
<evidence type="ECO:0000313" key="3">
    <source>
        <dbReference type="EMBL" id="MCA6079097.1"/>
    </source>
</evidence>
<dbReference type="EMBL" id="JAIXNE010000009">
    <property type="protein sequence ID" value="MCA6079097.1"/>
    <property type="molecule type" value="Genomic_DNA"/>
</dbReference>
<organism evidence="3 4">
    <name type="scientific">Fulvivirga sedimenti</name>
    <dbReference type="NCBI Taxonomy" id="2879465"/>
    <lineage>
        <taxon>Bacteria</taxon>
        <taxon>Pseudomonadati</taxon>
        <taxon>Bacteroidota</taxon>
        <taxon>Cytophagia</taxon>
        <taxon>Cytophagales</taxon>
        <taxon>Fulvivirgaceae</taxon>
        <taxon>Fulvivirga</taxon>
    </lineage>
</organism>
<feature type="transmembrane region" description="Helical" evidence="1">
    <location>
        <begin position="215"/>
        <end position="233"/>
    </location>
</feature>
<feature type="domain" description="Sulfatase N-terminal" evidence="2">
    <location>
        <begin position="406"/>
        <end position="691"/>
    </location>
</feature>
<evidence type="ECO:0000256" key="1">
    <source>
        <dbReference type="SAM" id="Phobius"/>
    </source>
</evidence>
<accession>A0A9X1L2A8</accession>
<dbReference type="AlphaFoldDB" id="A0A9X1L2A8"/>
<sequence>MHLKKILSGFLFILCPYIGVGQNVVSQEIQYLNNEATEVYLVWGVNGWQHIPDSLLSDNTKTINGLYYSPMTHNNGIHKAKINVPEGSEININFWLTKSHDGNLMDIWDTNAGKGYYAIAGDSGDIFQHDPEPDARSFLEKHKWLIGTVITLLFVFAVFLRLHFKLTRLFDHYVMAAAVLFALTYVFHVGIRFRLLEWSFSYLSPSSIGVASFDLLYLTIITVIFLLSALWIKSPGKRRYLLSVLLIIMLGSTLFALTNINIVHELGHPFNYQWLYYSDFLSSTEAKSAILANVDSFILYETLVLIIAFLICYYSFMVIANFIMAKSAIRPKHIIISIILAVSTLGIVGYSRIPSVETFKLKNPVAYFISSVFTAQGESRLFTMDVPLNKPEAPKLNEFVFNPVIKNLVVIILESAGADYMDIYGGEYNVTPRMQMEFENAAVFENIYAHAPATNKSMVSILCSLYPWISYNSLTQEVPDLMQPSITSIFSEAGYRTSFFSSSDLDFQNSRTFLKERGFDLISDYKDIPCTQQFKLESFGEGYGIGIDDSCLPPILSSWIDADPGSPFLSILWTNQGHYPYFFSGKEKEYVDNDIFKNKYLNIIEHYDMVVGAVLDSLENRGLLDSTLVVVVGDHGEAFGQHEQSGHGNGIYEENVHIPLMLINRNVFNGQRYSTIGGLIDLAPTITDLTGRTPPAEWQGSSLLAGLQKNKTFFFAPWSDFLFGMRNENLKIIFNETTGIAECYDLISDPRETNNIASENDAIVEELRMEVAAWVQQNTKLMEEVRTSAKNLKDH</sequence>
<dbReference type="InterPro" id="IPR052701">
    <property type="entry name" value="GAG_Ulvan_Degrading_Sulfatases"/>
</dbReference>
<proteinExistence type="predicted"/>